<organism evidence="2 3">
    <name type="scientific">Cylindrotheca closterium</name>
    <dbReference type="NCBI Taxonomy" id="2856"/>
    <lineage>
        <taxon>Eukaryota</taxon>
        <taxon>Sar</taxon>
        <taxon>Stramenopiles</taxon>
        <taxon>Ochrophyta</taxon>
        <taxon>Bacillariophyta</taxon>
        <taxon>Bacillariophyceae</taxon>
        <taxon>Bacillariophycidae</taxon>
        <taxon>Bacillariales</taxon>
        <taxon>Bacillariaceae</taxon>
        <taxon>Cylindrotheca</taxon>
    </lineage>
</organism>
<dbReference type="AlphaFoldDB" id="A0AAD2CPC5"/>
<feature type="compositionally biased region" description="Polar residues" evidence="1">
    <location>
        <begin position="99"/>
        <end position="108"/>
    </location>
</feature>
<sequence length="239" mass="27116">MDQQLRGTLRQRPESSATQIQALVRGFLCRKDSFFIEISRPSLQRHASHVSALTVEGFSTRSLMSYQDDLAEEHPGFEAGTNQEVEFSSPVRKPRRIASQESTGSSLFPYNKNAMRTVDEDDEHPGFDSPNSDEEPVKRPTRLLSKESVDSRGCFLDEGDLLFSPKTVDAACGPTNDNDKDNNNNNNNKRRTKKLSKKMMHIQDMPFARGQRALNRQRPKDRPAVLPIRHRSDTSNDLQ</sequence>
<name>A0AAD2CPC5_9STRA</name>
<feature type="compositionally biased region" description="Basic and acidic residues" evidence="1">
    <location>
        <begin position="230"/>
        <end position="239"/>
    </location>
</feature>
<accession>A0AAD2CPC5</accession>
<evidence type="ECO:0000313" key="3">
    <source>
        <dbReference type="Proteomes" id="UP001295423"/>
    </source>
</evidence>
<dbReference type="EMBL" id="CAKOGP040001001">
    <property type="protein sequence ID" value="CAJ1941253.1"/>
    <property type="molecule type" value="Genomic_DNA"/>
</dbReference>
<evidence type="ECO:0000256" key="1">
    <source>
        <dbReference type="SAM" id="MobiDB-lite"/>
    </source>
</evidence>
<dbReference type="InterPro" id="IPR000048">
    <property type="entry name" value="IQ_motif_EF-hand-BS"/>
</dbReference>
<gene>
    <name evidence="2" type="ORF">CYCCA115_LOCUS7429</name>
</gene>
<feature type="compositionally biased region" description="Basic residues" evidence="1">
    <location>
        <begin position="188"/>
        <end position="200"/>
    </location>
</feature>
<dbReference type="Pfam" id="PF00612">
    <property type="entry name" value="IQ"/>
    <property type="match status" value="1"/>
</dbReference>
<feature type="region of interest" description="Disordered" evidence="1">
    <location>
        <begin position="173"/>
        <end position="239"/>
    </location>
</feature>
<dbReference type="PROSITE" id="PS50096">
    <property type="entry name" value="IQ"/>
    <property type="match status" value="1"/>
</dbReference>
<comment type="caution">
    <text evidence="2">The sequence shown here is derived from an EMBL/GenBank/DDBJ whole genome shotgun (WGS) entry which is preliminary data.</text>
</comment>
<reference evidence="2" key="1">
    <citation type="submission" date="2023-08" db="EMBL/GenBank/DDBJ databases">
        <authorList>
            <person name="Audoor S."/>
            <person name="Bilcke G."/>
        </authorList>
    </citation>
    <scope>NUCLEOTIDE SEQUENCE</scope>
</reference>
<feature type="region of interest" description="Disordered" evidence="1">
    <location>
        <begin position="77"/>
        <end position="144"/>
    </location>
</feature>
<keyword evidence="3" id="KW-1185">Reference proteome</keyword>
<dbReference type="Proteomes" id="UP001295423">
    <property type="component" value="Unassembled WGS sequence"/>
</dbReference>
<protein>
    <submittedName>
        <fullName evidence="2">Uncharacterized protein</fullName>
    </submittedName>
</protein>
<proteinExistence type="predicted"/>
<evidence type="ECO:0000313" key="2">
    <source>
        <dbReference type="EMBL" id="CAJ1941253.1"/>
    </source>
</evidence>